<gene>
    <name evidence="3" type="ORF">AB8Z38_34560</name>
</gene>
<evidence type="ECO:0008006" key="4">
    <source>
        <dbReference type="Google" id="ProtNLM"/>
    </source>
</evidence>
<dbReference type="EMBL" id="CP165734">
    <property type="protein sequence ID" value="XDV57587.1"/>
    <property type="molecule type" value="Genomic_DNA"/>
</dbReference>
<organism evidence="3">
    <name type="scientific">Bradyrhizobium sp. LLZ17</name>
    <dbReference type="NCBI Taxonomy" id="3239388"/>
    <lineage>
        <taxon>Bacteria</taxon>
        <taxon>Pseudomonadati</taxon>
        <taxon>Pseudomonadota</taxon>
        <taxon>Alphaproteobacteria</taxon>
        <taxon>Hyphomicrobiales</taxon>
        <taxon>Nitrobacteraceae</taxon>
        <taxon>Bradyrhizobium</taxon>
    </lineage>
</organism>
<feature type="transmembrane region" description="Helical" evidence="2">
    <location>
        <begin position="45"/>
        <end position="74"/>
    </location>
</feature>
<reference evidence="3" key="1">
    <citation type="submission" date="2024-08" db="EMBL/GenBank/DDBJ databases">
        <authorList>
            <person name="Chaddad Z."/>
            <person name="Lamrabet M."/>
            <person name="Bouhnik O."/>
            <person name="Alami S."/>
            <person name="Wipf D."/>
            <person name="Courty P.E."/>
            <person name="Missbah El Idrissi M."/>
        </authorList>
    </citation>
    <scope>NUCLEOTIDE SEQUENCE</scope>
    <source>
        <strain evidence="3">LLZ17</strain>
    </source>
</reference>
<evidence type="ECO:0000313" key="3">
    <source>
        <dbReference type="EMBL" id="XDV57587.1"/>
    </source>
</evidence>
<dbReference type="RefSeq" id="WP_369722009.1">
    <property type="nucleotide sequence ID" value="NZ_CP165734.1"/>
</dbReference>
<keyword evidence="2" id="KW-0812">Transmembrane</keyword>
<keyword evidence="2" id="KW-1133">Transmembrane helix</keyword>
<keyword evidence="2" id="KW-0472">Membrane</keyword>
<feature type="compositionally biased region" description="Polar residues" evidence="1">
    <location>
        <begin position="24"/>
        <end position="35"/>
    </location>
</feature>
<proteinExistence type="predicted"/>
<name>A0AB39XIK8_9BRAD</name>
<sequence length="75" mass="7827">MRRPGTGGCNTSDNYPDGPDTMTHDVNTAATDTQMSRRGSDLLGVVYLATAGVAMTAWIGGLIWGGAALVIWLIS</sequence>
<feature type="region of interest" description="Disordered" evidence="1">
    <location>
        <begin position="1"/>
        <end position="35"/>
    </location>
</feature>
<evidence type="ECO:0000256" key="1">
    <source>
        <dbReference type="SAM" id="MobiDB-lite"/>
    </source>
</evidence>
<protein>
    <recommendedName>
        <fullName evidence="4">RNA-binding protein</fullName>
    </recommendedName>
</protein>
<dbReference type="AlphaFoldDB" id="A0AB39XIK8"/>
<evidence type="ECO:0000256" key="2">
    <source>
        <dbReference type="SAM" id="Phobius"/>
    </source>
</evidence>
<accession>A0AB39XIK8</accession>